<name>A0A6A6VA87_9PLEO</name>
<reference evidence="2" key="1">
    <citation type="journal article" date="2020" name="Stud. Mycol.">
        <title>101 Dothideomycetes genomes: a test case for predicting lifestyles and emergence of pathogens.</title>
        <authorList>
            <person name="Haridas S."/>
            <person name="Albert R."/>
            <person name="Binder M."/>
            <person name="Bloem J."/>
            <person name="Labutti K."/>
            <person name="Salamov A."/>
            <person name="Andreopoulos B."/>
            <person name="Baker S."/>
            <person name="Barry K."/>
            <person name="Bills G."/>
            <person name="Bluhm B."/>
            <person name="Cannon C."/>
            <person name="Castanera R."/>
            <person name="Culley D."/>
            <person name="Daum C."/>
            <person name="Ezra D."/>
            <person name="Gonzalez J."/>
            <person name="Henrissat B."/>
            <person name="Kuo A."/>
            <person name="Liang C."/>
            <person name="Lipzen A."/>
            <person name="Lutzoni F."/>
            <person name="Magnuson J."/>
            <person name="Mondo S."/>
            <person name="Nolan M."/>
            <person name="Ohm R."/>
            <person name="Pangilinan J."/>
            <person name="Park H.-J."/>
            <person name="Ramirez L."/>
            <person name="Alfaro M."/>
            <person name="Sun H."/>
            <person name="Tritt A."/>
            <person name="Yoshinaga Y."/>
            <person name="Zwiers L.-H."/>
            <person name="Turgeon B."/>
            <person name="Goodwin S."/>
            <person name="Spatafora J."/>
            <person name="Crous P."/>
            <person name="Grigoriev I."/>
        </authorList>
    </citation>
    <scope>NUCLEOTIDE SEQUENCE</scope>
    <source>
        <strain evidence="2">CBS 119925</strain>
    </source>
</reference>
<proteinExistence type="predicted"/>
<feature type="region of interest" description="Disordered" evidence="1">
    <location>
        <begin position="1"/>
        <end position="21"/>
    </location>
</feature>
<feature type="region of interest" description="Disordered" evidence="1">
    <location>
        <begin position="39"/>
        <end position="97"/>
    </location>
</feature>
<dbReference type="AlphaFoldDB" id="A0A6A6VA87"/>
<feature type="compositionally biased region" description="Low complexity" evidence="1">
    <location>
        <begin position="53"/>
        <end position="67"/>
    </location>
</feature>
<feature type="compositionally biased region" description="Pro residues" evidence="1">
    <location>
        <begin position="68"/>
        <end position="77"/>
    </location>
</feature>
<feature type="compositionally biased region" description="Basic residues" evidence="1">
    <location>
        <begin position="1"/>
        <end position="14"/>
    </location>
</feature>
<evidence type="ECO:0000256" key="1">
    <source>
        <dbReference type="SAM" id="MobiDB-lite"/>
    </source>
</evidence>
<keyword evidence="3" id="KW-1185">Reference proteome</keyword>
<accession>A0A6A6VA87</accession>
<protein>
    <submittedName>
        <fullName evidence="2">Uncharacterized protein</fullName>
    </submittedName>
</protein>
<gene>
    <name evidence="2" type="ORF">M011DRAFT_501700</name>
</gene>
<sequence length="209" mass="22927">MPKRSHLAKMAAKKRAQEEAALQAEMALAVDFANQQLDTQHLDSQVPDSELIESTTATTEPTSDPTNPSLPPPPPSTPDSDSTTPTTPSPEPEPQQHQVLLSKLAPPSRRRMAQGPEVHVFHLGVLVGKVPRRWFVAASSNAEELIDGATNNIHLFDEVEGEIIEAIIKWLNDMTVARRYVPLKTLQAGCTSAQQFMEAVEILGLERQL</sequence>
<dbReference type="Proteomes" id="UP000799440">
    <property type="component" value="Unassembled WGS sequence"/>
</dbReference>
<dbReference type="EMBL" id="MU006576">
    <property type="protein sequence ID" value="KAF2746614.1"/>
    <property type="molecule type" value="Genomic_DNA"/>
</dbReference>
<organism evidence="2 3">
    <name type="scientific">Sporormia fimetaria CBS 119925</name>
    <dbReference type="NCBI Taxonomy" id="1340428"/>
    <lineage>
        <taxon>Eukaryota</taxon>
        <taxon>Fungi</taxon>
        <taxon>Dikarya</taxon>
        <taxon>Ascomycota</taxon>
        <taxon>Pezizomycotina</taxon>
        <taxon>Dothideomycetes</taxon>
        <taxon>Pleosporomycetidae</taxon>
        <taxon>Pleosporales</taxon>
        <taxon>Sporormiaceae</taxon>
        <taxon>Sporormia</taxon>
    </lineage>
</organism>
<evidence type="ECO:0000313" key="2">
    <source>
        <dbReference type="EMBL" id="KAF2746614.1"/>
    </source>
</evidence>
<evidence type="ECO:0000313" key="3">
    <source>
        <dbReference type="Proteomes" id="UP000799440"/>
    </source>
</evidence>